<dbReference type="Gene3D" id="3.30.300.130">
    <property type="entry name" value="Fe-S cluster assembly (FSCA)"/>
    <property type="match status" value="1"/>
</dbReference>
<evidence type="ECO:0000256" key="2">
    <source>
        <dbReference type="ARBA" id="ARBA00022829"/>
    </source>
</evidence>
<dbReference type="FunFam" id="3.30.300.130:FF:000004">
    <property type="entry name" value="cytosolic iron-sulfur assembly component 2A"/>
    <property type="match status" value="1"/>
</dbReference>
<dbReference type="GO" id="GO:0051604">
    <property type="term" value="P:protein maturation"/>
    <property type="evidence" value="ECO:0007669"/>
    <property type="project" value="InterPro"/>
</dbReference>
<protein>
    <recommendedName>
        <fullName evidence="3">MIP18 family-like domain-containing protein</fullName>
    </recommendedName>
</protein>
<dbReference type="EMBL" id="OA884160">
    <property type="protein sequence ID" value="CAD7280370.1"/>
    <property type="molecule type" value="Genomic_DNA"/>
</dbReference>
<dbReference type="PANTHER" id="PTHR12377">
    <property type="entry name" value="CYTOSOLIC IRON-SULFUR ASSEMBLY COMPONENT 2B-RELATED"/>
    <property type="match status" value="1"/>
</dbReference>
<proteinExistence type="inferred from homology"/>
<feature type="domain" description="MIP18 family-like" evidence="3">
    <location>
        <begin position="17"/>
        <end position="93"/>
    </location>
</feature>
<dbReference type="EMBL" id="CAJPEX010002123">
    <property type="protein sequence ID" value="CAG0920522.1"/>
    <property type="molecule type" value="Genomic_DNA"/>
</dbReference>
<dbReference type="GO" id="GO:0007059">
    <property type="term" value="P:chromosome segregation"/>
    <property type="evidence" value="ECO:0007669"/>
    <property type="project" value="UniProtKB-KW"/>
</dbReference>
<dbReference type="OrthoDB" id="6340664at2759"/>
<evidence type="ECO:0000259" key="3">
    <source>
        <dbReference type="Pfam" id="PF01883"/>
    </source>
</evidence>
<dbReference type="AlphaFoldDB" id="A0A7R9BUS1"/>
<dbReference type="Pfam" id="PF01883">
    <property type="entry name" value="FeS_assembly_P"/>
    <property type="match status" value="1"/>
</dbReference>
<name>A0A7R9BUS1_9CRUS</name>
<dbReference type="InterPro" id="IPR034904">
    <property type="entry name" value="FSCA_dom_sf"/>
</dbReference>
<keyword evidence="2" id="KW-0159">Chromosome partition</keyword>
<organism evidence="4">
    <name type="scientific">Notodromas monacha</name>
    <dbReference type="NCBI Taxonomy" id="399045"/>
    <lineage>
        <taxon>Eukaryota</taxon>
        <taxon>Metazoa</taxon>
        <taxon>Ecdysozoa</taxon>
        <taxon>Arthropoda</taxon>
        <taxon>Crustacea</taxon>
        <taxon>Oligostraca</taxon>
        <taxon>Ostracoda</taxon>
        <taxon>Podocopa</taxon>
        <taxon>Podocopida</taxon>
        <taxon>Cypridocopina</taxon>
        <taxon>Cypridoidea</taxon>
        <taxon>Cyprididae</taxon>
        <taxon>Notodromas</taxon>
    </lineage>
</organism>
<comment type="similarity">
    <text evidence="1">Belongs to the MIP18 family.</text>
</comment>
<dbReference type="PANTHER" id="PTHR12377:SF2">
    <property type="entry name" value="CYTOSOLIC IRON-SULFUR ASSEMBLY COMPONENT 2A"/>
    <property type="match status" value="1"/>
</dbReference>
<accession>A0A7R9BUS1</accession>
<dbReference type="InterPro" id="IPR039796">
    <property type="entry name" value="MIP18"/>
</dbReference>
<evidence type="ECO:0000256" key="1">
    <source>
        <dbReference type="ARBA" id="ARBA00010381"/>
    </source>
</evidence>
<evidence type="ECO:0000313" key="5">
    <source>
        <dbReference type="Proteomes" id="UP000678499"/>
    </source>
</evidence>
<gene>
    <name evidence="4" type="ORF">NMOB1V02_LOCUS8030</name>
</gene>
<keyword evidence="5" id="KW-1185">Reference proteome</keyword>
<reference evidence="4" key="1">
    <citation type="submission" date="2020-11" db="EMBL/GenBank/DDBJ databases">
        <authorList>
            <person name="Tran Van P."/>
        </authorList>
    </citation>
    <scope>NUCLEOTIDE SEQUENCE</scope>
</reference>
<dbReference type="InterPro" id="IPR002744">
    <property type="entry name" value="MIP18-like"/>
</dbReference>
<dbReference type="Proteomes" id="UP000678499">
    <property type="component" value="Unassembled WGS sequence"/>
</dbReference>
<sequence>MNDEIVTDGELEELKYEVYDAIKTIRDPEKPQDLEELGVVSEDGVTVARCKYSKDVLVTVTLVPTVPHCSLATLIGLCVRVRLEQALSRKAKVDIFIAEGAHDTAPEINKQLNDKERVAAAMENPNLKEMVFGCLDFRQ</sequence>
<dbReference type="SUPFAM" id="SSF117916">
    <property type="entry name" value="Fe-S cluster assembly (FSCA) domain-like"/>
    <property type="match status" value="1"/>
</dbReference>
<evidence type="ECO:0000313" key="4">
    <source>
        <dbReference type="EMBL" id="CAD7280370.1"/>
    </source>
</evidence>
<dbReference type="Gene3D" id="6.10.250.1280">
    <property type="match status" value="1"/>
</dbReference>